<dbReference type="SUPFAM" id="SSF101874">
    <property type="entry name" value="YceI-like"/>
    <property type="match status" value="1"/>
</dbReference>
<organism evidence="3 4">
    <name type="scientific">Dyella thiooxydans</name>
    <dbReference type="NCBI Taxonomy" id="445710"/>
    <lineage>
        <taxon>Bacteria</taxon>
        <taxon>Pseudomonadati</taxon>
        <taxon>Pseudomonadota</taxon>
        <taxon>Gammaproteobacteria</taxon>
        <taxon>Lysobacterales</taxon>
        <taxon>Rhodanobacteraceae</taxon>
        <taxon>Dyella</taxon>
    </lineage>
</organism>
<feature type="domain" description="Lipid/polyisoprenoid-binding YceI-like" evidence="2">
    <location>
        <begin position="24"/>
        <end position="185"/>
    </location>
</feature>
<dbReference type="STRING" id="445710.ATSB10_30520"/>
<feature type="signal peptide" evidence="1">
    <location>
        <begin position="1"/>
        <end position="22"/>
    </location>
</feature>
<accession>A0A160N3F8</accession>
<dbReference type="PATRIC" id="fig|445710.3.peg.3052"/>
<evidence type="ECO:0000256" key="1">
    <source>
        <dbReference type="SAM" id="SignalP"/>
    </source>
</evidence>
<name>A0A160N3F8_9GAMM</name>
<dbReference type="InterPro" id="IPR036761">
    <property type="entry name" value="TTHA0802/YceI-like_sf"/>
</dbReference>
<sequence>MRAAAWLPLLLALLFLPAVASAADYRIDSARSHAEFSVRLLWVRQIGGRFTHIEGDVTLNPLRDTAVVEATVDVHSVAMTSSRLRRWVLDPEFFDVRLFPTIRFVSAPLPVRALDQGGPLPGWLTLRGVTRPVQFRLEPASCTLRRDTTCRIEVRGQIRRSDYGMNAHRTAVSDTVDLGLMITLDAAAR</sequence>
<dbReference type="OrthoDB" id="5966233at2"/>
<dbReference type="Proteomes" id="UP000077255">
    <property type="component" value="Chromosome"/>
</dbReference>
<dbReference type="SMART" id="SM00867">
    <property type="entry name" value="YceI"/>
    <property type="match status" value="1"/>
</dbReference>
<evidence type="ECO:0000259" key="2">
    <source>
        <dbReference type="SMART" id="SM00867"/>
    </source>
</evidence>
<evidence type="ECO:0000313" key="3">
    <source>
        <dbReference type="EMBL" id="AND70506.1"/>
    </source>
</evidence>
<dbReference type="PANTHER" id="PTHR34406:SF1">
    <property type="entry name" value="PROTEIN YCEI"/>
    <property type="match status" value="1"/>
</dbReference>
<dbReference type="PANTHER" id="PTHR34406">
    <property type="entry name" value="PROTEIN YCEI"/>
    <property type="match status" value="1"/>
</dbReference>
<feature type="chain" id="PRO_5007817707" description="Lipid/polyisoprenoid-binding YceI-like domain-containing protein" evidence="1">
    <location>
        <begin position="23"/>
        <end position="189"/>
    </location>
</feature>
<keyword evidence="4" id="KW-1185">Reference proteome</keyword>
<reference evidence="3 4" key="1">
    <citation type="submission" date="2016-02" db="EMBL/GenBank/DDBJ databases">
        <title>Complete genome sequencing and analysis of ATSB10, Dyella thiooxydans isolated from rhizosphere soil of sunflower (Helianthus annuus L.).</title>
        <authorList>
            <person name="Lee Y."/>
            <person name="Hwangbo K."/>
            <person name="Chung H."/>
            <person name="Yoo J."/>
            <person name="Kim K.Y."/>
            <person name="Sa T.M."/>
            <person name="Um Y."/>
            <person name="Madhaiyan M."/>
        </authorList>
    </citation>
    <scope>NUCLEOTIDE SEQUENCE [LARGE SCALE GENOMIC DNA]</scope>
    <source>
        <strain evidence="3 4">ATSB10</strain>
    </source>
</reference>
<dbReference type="Pfam" id="PF04264">
    <property type="entry name" value="YceI"/>
    <property type="match status" value="1"/>
</dbReference>
<dbReference type="InterPro" id="IPR007372">
    <property type="entry name" value="Lipid/polyisoprenoid-bd_YceI"/>
</dbReference>
<dbReference type="KEGG" id="dtx:ATSB10_30520"/>
<evidence type="ECO:0000313" key="4">
    <source>
        <dbReference type="Proteomes" id="UP000077255"/>
    </source>
</evidence>
<protein>
    <recommendedName>
        <fullName evidence="2">Lipid/polyisoprenoid-binding YceI-like domain-containing protein</fullName>
    </recommendedName>
</protein>
<dbReference type="EMBL" id="CP014841">
    <property type="protein sequence ID" value="AND70506.1"/>
    <property type="molecule type" value="Genomic_DNA"/>
</dbReference>
<keyword evidence="1" id="KW-0732">Signal</keyword>
<proteinExistence type="predicted"/>
<gene>
    <name evidence="3" type="ORF">ATSB10_30520</name>
</gene>
<dbReference type="Gene3D" id="2.40.128.110">
    <property type="entry name" value="Lipid/polyisoprenoid-binding, YceI-like"/>
    <property type="match status" value="1"/>
</dbReference>
<dbReference type="AlphaFoldDB" id="A0A160N3F8"/>